<dbReference type="SUPFAM" id="SSF52374">
    <property type="entry name" value="Nucleotidylyl transferase"/>
    <property type="match status" value="1"/>
</dbReference>
<dbReference type="Gene3D" id="1.10.730.10">
    <property type="entry name" value="Isoleucyl-tRNA Synthetase, Domain 1"/>
    <property type="match status" value="1"/>
</dbReference>
<dbReference type="Gene3D" id="2.170.220.10">
    <property type="match status" value="1"/>
</dbReference>
<dbReference type="PRINTS" id="PR01041">
    <property type="entry name" value="TRNASYNTHMET"/>
</dbReference>
<evidence type="ECO:0000313" key="9">
    <source>
        <dbReference type="EMBL" id="KAK1441844.1"/>
    </source>
</evidence>
<keyword evidence="2 7" id="KW-0436">Ligase</keyword>
<dbReference type="SUPFAM" id="SSF47323">
    <property type="entry name" value="Anticodon-binding domain of a subclass of class I aminoacyl-tRNA synthetases"/>
    <property type="match status" value="1"/>
</dbReference>
<evidence type="ECO:0000256" key="5">
    <source>
        <dbReference type="ARBA" id="ARBA00022917"/>
    </source>
</evidence>
<dbReference type="PANTHER" id="PTHR43326:SF1">
    <property type="entry name" value="METHIONINE--TRNA LIGASE, MITOCHONDRIAL"/>
    <property type="match status" value="1"/>
</dbReference>
<dbReference type="PANTHER" id="PTHR43326">
    <property type="entry name" value="METHIONYL-TRNA SYNTHETASE"/>
    <property type="match status" value="1"/>
</dbReference>
<keyword evidence="3 7" id="KW-0547">Nucleotide-binding</keyword>
<reference evidence="9" key="1">
    <citation type="submission" date="2023-08" db="EMBL/GenBank/DDBJ databases">
        <title>Draft sequence of the Babesia gibsoni genome.</title>
        <authorList>
            <person name="Yamagishi J.Y."/>
            <person name="Xuan X.X."/>
        </authorList>
    </citation>
    <scope>NUCLEOTIDE SEQUENCE</scope>
    <source>
        <strain evidence="9">Azabu</strain>
    </source>
</reference>
<evidence type="ECO:0000256" key="7">
    <source>
        <dbReference type="RuleBase" id="RU363039"/>
    </source>
</evidence>
<evidence type="ECO:0000259" key="8">
    <source>
        <dbReference type="Pfam" id="PF09334"/>
    </source>
</evidence>
<dbReference type="EMBL" id="JAVEPI010000005">
    <property type="protein sequence ID" value="KAK1441844.1"/>
    <property type="molecule type" value="Genomic_DNA"/>
</dbReference>
<dbReference type="InterPro" id="IPR014729">
    <property type="entry name" value="Rossmann-like_a/b/a_fold"/>
</dbReference>
<organism evidence="9 10">
    <name type="scientific">Babesia gibsoni</name>
    <dbReference type="NCBI Taxonomy" id="33632"/>
    <lineage>
        <taxon>Eukaryota</taxon>
        <taxon>Sar</taxon>
        <taxon>Alveolata</taxon>
        <taxon>Apicomplexa</taxon>
        <taxon>Aconoidasida</taxon>
        <taxon>Piroplasmida</taxon>
        <taxon>Babesiidae</taxon>
        <taxon>Babesia</taxon>
    </lineage>
</organism>
<evidence type="ECO:0000256" key="4">
    <source>
        <dbReference type="ARBA" id="ARBA00022840"/>
    </source>
</evidence>
<comment type="similarity">
    <text evidence="7">Belongs to the class-I aminoacyl-tRNA synthetase family.</text>
</comment>
<keyword evidence="10" id="KW-1185">Reference proteome</keyword>
<dbReference type="GO" id="GO:0004825">
    <property type="term" value="F:methionine-tRNA ligase activity"/>
    <property type="evidence" value="ECO:0007669"/>
    <property type="project" value="UniProtKB-EC"/>
</dbReference>
<keyword evidence="6 7" id="KW-0030">Aminoacyl-tRNA synthetase</keyword>
<proteinExistence type="inferred from homology"/>
<dbReference type="InterPro" id="IPR033911">
    <property type="entry name" value="MetRS_core"/>
</dbReference>
<dbReference type="EC" id="6.1.1.10" evidence="1"/>
<name>A0AAD8PCU0_BABGI</name>
<accession>A0AAD8PCU0</accession>
<comment type="caution">
    <text evidence="9">The sequence shown here is derived from an EMBL/GenBank/DDBJ whole genome shotgun (WGS) entry which is preliminary data.</text>
</comment>
<dbReference type="Proteomes" id="UP001230268">
    <property type="component" value="Unassembled WGS sequence"/>
</dbReference>
<dbReference type="Pfam" id="PF09334">
    <property type="entry name" value="tRNA-synt_1g"/>
    <property type="match status" value="2"/>
</dbReference>
<gene>
    <name evidence="9" type="ORF">BgAZ_501760</name>
</gene>
<dbReference type="GO" id="GO:0006431">
    <property type="term" value="P:methionyl-tRNA aminoacylation"/>
    <property type="evidence" value="ECO:0007669"/>
    <property type="project" value="InterPro"/>
</dbReference>
<protein>
    <recommendedName>
        <fullName evidence="1">methionine--tRNA ligase</fullName>
        <ecNumber evidence="1">6.1.1.10</ecNumber>
    </recommendedName>
</protein>
<dbReference type="AlphaFoldDB" id="A0AAD8PCU0"/>
<dbReference type="InterPro" id="IPR015413">
    <property type="entry name" value="Methionyl/Leucyl_tRNA_Synth"/>
</dbReference>
<evidence type="ECO:0000256" key="3">
    <source>
        <dbReference type="ARBA" id="ARBA00022741"/>
    </source>
</evidence>
<evidence type="ECO:0000256" key="2">
    <source>
        <dbReference type="ARBA" id="ARBA00022598"/>
    </source>
</evidence>
<keyword evidence="5 7" id="KW-0648">Protein biosynthesis</keyword>
<feature type="domain" description="Methionyl/Leucyl tRNA synthetase" evidence="8">
    <location>
        <begin position="237"/>
        <end position="431"/>
    </location>
</feature>
<sequence length="574" mass="65338">MKYRCHGNNQCSPICLCGYSRTTVALLIYILISLSNGIYLSHTYRAAPIPSRLSTSKVSSRCSISPKHRQFALPGHSQLDGSAENADLLITTPLFYVNGELHIGHAYTLVAADMIKRYNEISGNKTLLLSGTDEHGTKIHNAAVNSGNTPRHYIELMRLHYEKVKRAYNVEVDIDVHTAHEEHTSKVKSIFQRLLDSGDLYEGMHEGYFSPTEDAYYTEFQLVDGKSPNGFEVQKVAEKAFFFRLSRYRDRLRDLINKDGLIIPEERKNEVSELLNGEIPDVAVTRSNTNWGVPVNVKGFEGHTVYVWLDALLGYITDNSVGNNDKRMIMVFGKDILRFITLFWPALCIALGKPPPHRLVCHGWVLHNREKMSKSKGEMILALPPPGIPDVSRFVMMSLGSFGNDFQYDENTVSNLSDFVKDKFANLVHRVTSLLNQRGIEQLGPDRQEESCPLVADLMDRRKVMQHVMDIYRLDKYVQEVNQIALEINNYITVQKIWDIKCNRRFKRQATYICQSLLILSLYVYPIMPDISSHTLERLRPHINGDAITPESGVNILQSLERIAFKPQHIGPLM</sequence>
<dbReference type="InterPro" id="IPR009080">
    <property type="entry name" value="tRNAsynth_Ia_anticodon-bd"/>
</dbReference>
<keyword evidence="4 7" id="KW-0067">ATP-binding</keyword>
<evidence type="ECO:0000256" key="1">
    <source>
        <dbReference type="ARBA" id="ARBA00012838"/>
    </source>
</evidence>
<evidence type="ECO:0000256" key="6">
    <source>
        <dbReference type="ARBA" id="ARBA00023146"/>
    </source>
</evidence>
<dbReference type="Gene3D" id="3.40.50.620">
    <property type="entry name" value="HUPs"/>
    <property type="match status" value="1"/>
</dbReference>
<dbReference type="GO" id="GO:0005524">
    <property type="term" value="F:ATP binding"/>
    <property type="evidence" value="ECO:0007669"/>
    <property type="project" value="UniProtKB-KW"/>
</dbReference>
<feature type="domain" description="Methionyl/Leucyl tRNA synthetase" evidence="8">
    <location>
        <begin position="89"/>
        <end position="229"/>
    </location>
</feature>
<dbReference type="InterPro" id="IPR023457">
    <property type="entry name" value="Met-tRNA_synth_2"/>
</dbReference>
<evidence type="ECO:0000313" key="10">
    <source>
        <dbReference type="Proteomes" id="UP001230268"/>
    </source>
</evidence>